<dbReference type="PANTHER" id="PTHR13696">
    <property type="entry name" value="P-LOOP CONTAINING NUCLEOSIDE TRIPHOSPHATE HYDROLASE"/>
    <property type="match status" value="1"/>
</dbReference>
<dbReference type="EMBL" id="MLIQ01000014">
    <property type="protein sequence ID" value="OHU57084.1"/>
    <property type="molecule type" value="Genomic_DNA"/>
</dbReference>
<sequence length="291" mass="30859">MSIYSIVNGAGSAGKTTTAVALATLLASRGATVRLIDCDPQGTASHCTGYPVSVLADGQPTVAEVLAETATLKDVEVPARVPVEIDSDGMPIFDEDSVIPNLTVVPALRQTLDEFVPRLPVIRRGVVRLRRAIAEADDVDVTILDTPGNSNALTTSAMLATAAFEDSANSGVITCTFPGPKEVEGINVLRNELVSINDEYNTDIELRGIVICKAVTSASQGRLYVEYADDVKNAFGDLVGPVIRDGVSVPEAYSFYTPVPLFSRAKSITQDYSDVLDHFIKIGLFPEAAGL</sequence>
<protein>
    <submittedName>
        <fullName evidence="2">Chromosome partitioning protein</fullName>
    </submittedName>
</protein>
<name>A0A1S1LNR9_MYCCH</name>
<dbReference type="Gene3D" id="3.40.50.300">
    <property type="entry name" value="P-loop containing nucleotide triphosphate hydrolases"/>
    <property type="match status" value="1"/>
</dbReference>
<reference evidence="2 3" key="1">
    <citation type="submission" date="2016-10" db="EMBL/GenBank/DDBJ databases">
        <title>Evaluation of Human, Veterinary and Environmental Mycobacterium chelonae Isolates by Core Genome Phylogenomic Analysis, Targeted Gene Comparison, and Anti-microbial Susceptibility Patterns: A Tale of Mistaken Identities.</title>
        <authorList>
            <person name="Fogelson S.B."/>
            <person name="Camus A.C."/>
            <person name="Lorenz W."/>
            <person name="Vasireddy R."/>
            <person name="Vasireddy S."/>
            <person name="Smith T."/>
            <person name="Brown-Elliott B.A."/>
            <person name="Wallace R.J.Jr."/>
            <person name="Hasan N.A."/>
            <person name="Reischl U."/>
            <person name="Sanchez S."/>
        </authorList>
    </citation>
    <scope>NUCLEOTIDE SEQUENCE [LARGE SCALE GENOMIC DNA]</scope>
    <source>
        <strain evidence="2 3">15515</strain>
    </source>
</reference>
<dbReference type="InterPro" id="IPR027417">
    <property type="entry name" value="P-loop_NTPase"/>
</dbReference>
<dbReference type="AlphaFoldDB" id="A0A1S1LNR9"/>
<evidence type="ECO:0000313" key="3">
    <source>
        <dbReference type="Proteomes" id="UP000180043"/>
    </source>
</evidence>
<evidence type="ECO:0000259" key="1">
    <source>
        <dbReference type="Pfam" id="PF01656"/>
    </source>
</evidence>
<dbReference type="InterPro" id="IPR050678">
    <property type="entry name" value="DNA_Partitioning_ATPase"/>
</dbReference>
<dbReference type="Pfam" id="PF01656">
    <property type="entry name" value="CbiA"/>
    <property type="match status" value="1"/>
</dbReference>
<dbReference type="RefSeq" id="WP_070947459.1">
    <property type="nucleotide sequence ID" value="NZ_MLIQ01000014.1"/>
</dbReference>
<dbReference type="InterPro" id="IPR002586">
    <property type="entry name" value="CobQ/CobB/MinD/ParA_Nub-bd_dom"/>
</dbReference>
<gene>
    <name evidence="2" type="ORF">BKG82_12910</name>
</gene>
<dbReference type="CDD" id="cd02042">
    <property type="entry name" value="ParAB_family"/>
    <property type="match status" value="1"/>
</dbReference>
<dbReference type="SUPFAM" id="SSF52540">
    <property type="entry name" value="P-loop containing nucleoside triphosphate hydrolases"/>
    <property type="match status" value="1"/>
</dbReference>
<comment type="caution">
    <text evidence="2">The sequence shown here is derived from an EMBL/GenBank/DDBJ whole genome shotgun (WGS) entry which is preliminary data.</text>
</comment>
<feature type="domain" description="CobQ/CobB/MinD/ParA nucleotide binding" evidence="1">
    <location>
        <begin position="5"/>
        <end position="257"/>
    </location>
</feature>
<dbReference type="PANTHER" id="PTHR13696:SF99">
    <property type="entry name" value="COBYRINIC ACID AC-DIAMIDE SYNTHASE"/>
    <property type="match status" value="1"/>
</dbReference>
<evidence type="ECO:0000313" key="2">
    <source>
        <dbReference type="EMBL" id="OHU57084.1"/>
    </source>
</evidence>
<proteinExistence type="predicted"/>
<dbReference type="Proteomes" id="UP000180043">
    <property type="component" value="Unassembled WGS sequence"/>
</dbReference>
<organism evidence="2 3">
    <name type="scientific">Mycobacteroides chelonae</name>
    <name type="common">Mycobacterium chelonae</name>
    <dbReference type="NCBI Taxonomy" id="1774"/>
    <lineage>
        <taxon>Bacteria</taxon>
        <taxon>Bacillati</taxon>
        <taxon>Actinomycetota</taxon>
        <taxon>Actinomycetes</taxon>
        <taxon>Mycobacteriales</taxon>
        <taxon>Mycobacteriaceae</taxon>
        <taxon>Mycobacteroides</taxon>
    </lineage>
</organism>
<accession>A0A1S1LNR9</accession>